<proteinExistence type="predicted"/>
<feature type="region of interest" description="Disordered" evidence="1">
    <location>
        <begin position="25"/>
        <end position="71"/>
    </location>
</feature>
<dbReference type="EMBL" id="CP109114">
    <property type="protein sequence ID" value="WSC14364.1"/>
    <property type="molecule type" value="Genomic_DNA"/>
</dbReference>
<evidence type="ECO:0000313" key="2">
    <source>
        <dbReference type="EMBL" id="WSC14364.1"/>
    </source>
</evidence>
<name>A0ABZ1G3A3_9ACTN</name>
<evidence type="ECO:0000313" key="3">
    <source>
        <dbReference type="Proteomes" id="UP001330827"/>
    </source>
</evidence>
<feature type="compositionally biased region" description="Basic and acidic residues" evidence="1">
    <location>
        <begin position="26"/>
        <end position="35"/>
    </location>
</feature>
<gene>
    <name evidence="2" type="ORF">OIE64_16940</name>
</gene>
<reference evidence="2 3" key="1">
    <citation type="submission" date="2022-10" db="EMBL/GenBank/DDBJ databases">
        <title>The complete genomes of actinobacterial strains from the NBC collection.</title>
        <authorList>
            <person name="Joergensen T.S."/>
            <person name="Alvarez Arevalo M."/>
            <person name="Sterndorff E.B."/>
            <person name="Faurdal D."/>
            <person name="Vuksanovic O."/>
            <person name="Mourched A.-S."/>
            <person name="Charusanti P."/>
            <person name="Shaw S."/>
            <person name="Blin K."/>
            <person name="Weber T."/>
        </authorList>
    </citation>
    <scope>NUCLEOTIDE SEQUENCE [LARGE SCALE GENOMIC DNA]</scope>
    <source>
        <strain evidence="2 3">NBC 01769</strain>
    </source>
</reference>
<dbReference type="RefSeq" id="WP_326592859.1">
    <property type="nucleotide sequence ID" value="NZ_CP109114.1"/>
</dbReference>
<evidence type="ECO:0000256" key="1">
    <source>
        <dbReference type="SAM" id="MobiDB-lite"/>
    </source>
</evidence>
<protein>
    <submittedName>
        <fullName evidence="2">Uncharacterized protein</fullName>
    </submittedName>
</protein>
<keyword evidence="3" id="KW-1185">Reference proteome</keyword>
<accession>A0ABZ1G3A3</accession>
<sequence>MVEHLPPDGALARAASGSSWTVAEYQRADHADRQARAATDFRNANRAEKTAAEPYPDPVWRPGDPTPKQKAKAEARAVREAREGCQRIVDQVLPKQAPM</sequence>
<organism evidence="2 3">
    <name type="scientific">Streptomyces brevispora</name>
    <dbReference type="NCBI Taxonomy" id="887462"/>
    <lineage>
        <taxon>Bacteria</taxon>
        <taxon>Bacillati</taxon>
        <taxon>Actinomycetota</taxon>
        <taxon>Actinomycetes</taxon>
        <taxon>Kitasatosporales</taxon>
        <taxon>Streptomycetaceae</taxon>
        <taxon>Streptomyces</taxon>
    </lineage>
</organism>
<dbReference type="Proteomes" id="UP001330827">
    <property type="component" value="Chromosome"/>
</dbReference>